<organism evidence="8 9">
    <name type="scientific">Meripilus lineatus</name>
    <dbReference type="NCBI Taxonomy" id="2056292"/>
    <lineage>
        <taxon>Eukaryota</taxon>
        <taxon>Fungi</taxon>
        <taxon>Dikarya</taxon>
        <taxon>Basidiomycota</taxon>
        <taxon>Agaricomycotina</taxon>
        <taxon>Agaricomycetes</taxon>
        <taxon>Polyporales</taxon>
        <taxon>Meripilaceae</taxon>
        <taxon>Meripilus</taxon>
    </lineage>
</organism>
<dbReference type="PROSITE" id="PS00292">
    <property type="entry name" value="CYCLINS"/>
    <property type="match status" value="1"/>
</dbReference>
<evidence type="ECO:0000313" key="8">
    <source>
        <dbReference type="EMBL" id="KAJ3487144.1"/>
    </source>
</evidence>
<accession>A0AAD5V677</accession>
<dbReference type="GO" id="GO:0051301">
    <property type="term" value="P:cell division"/>
    <property type="evidence" value="ECO:0007669"/>
    <property type="project" value="UniProtKB-KW"/>
</dbReference>
<comment type="similarity">
    <text evidence="4">Belongs to the cyclin family.</text>
</comment>
<evidence type="ECO:0000259" key="6">
    <source>
        <dbReference type="SMART" id="SM00385"/>
    </source>
</evidence>
<evidence type="ECO:0000259" key="7">
    <source>
        <dbReference type="SMART" id="SM01332"/>
    </source>
</evidence>
<dbReference type="InterPro" id="IPR039361">
    <property type="entry name" value="Cyclin"/>
</dbReference>
<dbReference type="InterPro" id="IPR036915">
    <property type="entry name" value="Cyclin-like_sf"/>
</dbReference>
<dbReference type="AlphaFoldDB" id="A0AAD5V677"/>
<feature type="domain" description="Cyclin C-terminal" evidence="7">
    <location>
        <begin position="222"/>
        <end position="336"/>
    </location>
</feature>
<dbReference type="CDD" id="cd20512">
    <property type="entry name" value="CYCLIN_CLBs_yeast_rpt2"/>
    <property type="match status" value="1"/>
</dbReference>
<dbReference type="Pfam" id="PF00134">
    <property type="entry name" value="Cyclin_N"/>
    <property type="match status" value="1"/>
</dbReference>
<feature type="region of interest" description="Disordered" evidence="5">
    <location>
        <begin position="1"/>
        <end position="22"/>
    </location>
</feature>
<dbReference type="InterPro" id="IPR013763">
    <property type="entry name" value="Cyclin-like_dom"/>
</dbReference>
<dbReference type="PANTHER" id="PTHR10177">
    <property type="entry name" value="CYCLINS"/>
    <property type="match status" value="1"/>
</dbReference>
<dbReference type="Gene3D" id="1.10.472.10">
    <property type="entry name" value="Cyclin-like"/>
    <property type="match status" value="2"/>
</dbReference>
<reference evidence="8" key="1">
    <citation type="submission" date="2022-07" db="EMBL/GenBank/DDBJ databases">
        <title>Genome Sequence of Physisporinus lineatus.</title>
        <authorList>
            <person name="Buettner E."/>
        </authorList>
    </citation>
    <scope>NUCLEOTIDE SEQUENCE</scope>
    <source>
        <strain evidence="8">VT162</strain>
    </source>
</reference>
<feature type="compositionally biased region" description="Polar residues" evidence="5">
    <location>
        <begin position="12"/>
        <end position="22"/>
    </location>
</feature>
<feature type="domain" description="Cyclin-like" evidence="6">
    <location>
        <begin position="226"/>
        <end position="306"/>
    </location>
</feature>
<gene>
    <name evidence="8" type="ORF">NLI96_g3746</name>
</gene>
<evidence type="ECO:0000256" key="2">
    <source>
        <dbReference type="ARBA" id="ARBA00023127"/>
    </source>
</evidence>
<keyword evidence="9" id="KW-1185">Reference proteome</keyword>
<protein>
    <recommendedName>
        <fullName evidence="10">Cyclin N-terminal domain-containing protein</fullName>
    </recommendedName>
</protein>
<dbReference type="InterPro" id="IPR006671">
    <property type="entry name" value="Cyclin_N"/>
</dbReference>
<keyword evidence="1" id="KW-0132">Cell division</keyword>
<dbReference type="Pfam" id="PF02984">
    <property type="entry name" value="Cyclin_C"/>
    <property type="match status" value="1"/>
</dbReference>
<dbReference type="InterPro" id="IPR046965">
    <property type="entry name" value="Cyclin_A/B-like"/>
</dbReference>
<dbReference type="GO" id="GO:0016538">
    <property type="term" value="F:cyclin-dependent protein serine/threonine kinase regulator activity"/>
    <property type="evidence" value="ECO:0007669"/>
    <property type="project" value="InterPro"/>
</dbReference>
<feature type="domain" description="Cyclin-like" evidence="6">
    <location>
        <begin position="128"/>
        <end position="212"/>
    </location>
</feature>
<evidence type="ECO:0000256" key="5">
    <source>
        <dbReference type="SAM" id="MobiDB-lite"/>
    </source>
</evidence>
<evidence type="ECO:0008006" key="10">
    <source>
        <dbReference type="Google" id="ProtNLM"/>
    </source>
</evidence>
<evidence type="ECO:0000256" key="4">
    <source>
        <dbReference type="RuleBase" id="RU000383"/>
    </source>
</evidence>
<evidence type="ECO:0000256" key="3">
    <source>
        <dbReference type="ARBA" id="ARBA00023306"/>
    </source>
</evidence>
<dbReference type="InterPro" id="IPR004367">
    <property type="entry name" value="Cyclin_C-dom"/>
</dbReference>
<dbReference type="FunFam" id="1.10.472.10:FF:000001">
    <property type="entry name" value="G2/mitotic-specific cyclin"/>
    <property type="match status" value="1"/>
</dbReference>
<keyword evidence="2 4" id="KW-0195">Cyclin</keyword>
<evidence type="ECO:0000256" key="1">
    <source>
        <dbReference type="ARBA" id="ARBA00022618"/>
    </source>
</evidence>
<proteinExistence type="inferred from homology"/>
<dbReference type="PIRSF" id="PIRSF001771">
    <property type="entry name" value="Cyclin_A_B_D_E"/>
    <property type="match status" value="1"/>
</dbReference>
<dbReference type="SUPFAM" id="SSF47954">
    <property type="entry name" value="Cyclin-like"/>
    <property type="match status" value="2"/>
</dbReference>
<dbReference type="GO" id="GO:0044772">
    <property type="term" value="P:mitotic cell cycle phase transition"/>
    <property type="evidence" value="ECO:0007669"/>
    <property type="project" value="InterPro"/>
</dbReference>
<dbReference type="EMBL" id="JANAWD010000100">
    <property type="protein sequence ID" value="KAJ3487144.1"/>
    <property type="molecule type" value="Genomic_DNA"/>
</dbReference>
<dbReference type="SMART" id="SM00385">
    <property type="entry name" value="CYCLIN"/>
    <property type="match status" value="2"/>
</dbReference>
<dbReference type="Proteomes" id="UP001212997">
    <property type="component" value="Unassembled WGS sequence"/>
</dbReference>
<dbReference type="SMART" id="SM01332">
    <property type="entry name" value="Cyclin_C"/>
    <property type="match status" value="1"/>
</dbReference>
<comment type="caution">
    <text evidence="8">The sequence shown here is derived from an EMBL/GenBank/DDBJ whole genome shotgun (WGS) entry which is preliminary data.</text>
</comment>
<sequence>MEVEASEDEQVEVSTHDQSLINQQEVEAMVEVDSEDEPDVDDEPLYERPVRYWPDVSTARAMRFRKEIDDIKEVFQDELDEEDTTMVSEYANEIFEYMNELEDECMPNPDYIEGQTEITWAMRQTLVDWLLQVHLRYHMLPETLWIAINIVDRFLTKRVVSLVKLQLVGVTAMFIAAKYEEILAPSVEEFVFMTEKGYTKEEILKGERIMLQTLEFKISHYCSPYSWMRKISKADDYDLQTRTLSKFLTEVTLLDYRFLRVKPSMIAAIGMYTARRMLGGDWNDAFIFHSGFTEEHLLPGHAMLVQKLVEENFTKQYVCRKYANKKFLKASLFAIEWAHRHFEEEGDMRGMVLEE</sequence>
<name>A0AAD5V677_9APHY</name>
<feature type="compositionally biased region" description="Acidic residues" evidence="5">
    <location>
        <begin position="1"/>
        <end position="11"/>
    </location>
</feature>
<dbReference type="InterPro" id="IPR048258">
    <property type="entry name" value="Cyclins_cyclin-box"/>
</dbReference>
<keyword evidence="3" id="KW-0131">Cell cycle</keyword>
<evidence type="ECO:0000313" key="9">
    <source>
        <dbReference type="Proteomes" id="UP001212997"/>
    </source>
</evidence>